<dbReference type="RefSeq" id="WP_142092793.1">
    <property type="nucleotide sequence ID" value="NZ_BAAAMD010000001.1"/>
</dbReference>
<evidence type="ECO:0000256" key="6">
    <source>
        <dbReference type="SAM" id="MobiDB-lite"/>
    </source>
</evidence>
<dbReference type="Pfam" id="PF06271">
    <property type="entry name" value="RDD"/>
    <property type="match status" value="1"/>
</dbReference>
<evidence type="ECO:0000259" key="9">
    <source>
        <dbReference type="Pfam" id="PF10708"/>
    </source>
</evidence>
<evidence type="ECO:0000256" key="1">
    <source>
        <dbReference type="ARBA" id="ARBA00004651"/>
    </source>
</evidence>
<comment type="subcellular location">
    <subcellularLocation>
        <location evidence="1">Cell membrane</location>
        <topology evidence="1">Multi-pass membrane protein</topology>
    </subcellularLocation>
</comment>
<evidence type="ECO:0000259" key="8">
    <source>
        <dbReference type="Pfam" id="PF06271"/>
    </source>
</evidence>
<evidence type="ECO:0000256" key="7">
    <source>
        <dbReference type="SAM" id="Phobius"/>
    </source>
</evidence>
<comment type="caution">
    <text evidence="10">The sequence shown here is derived from an EMBL/GenBank/DDBJ whole genome shotgun (WGS) entry which is preliminary data.</text>
</comment>
<feature type="region of interest" description="Disordered" evidence="6">
    <location>
        <begin position="47"/>
        <end position="82"/>
    </location>
</feature>
<dbReference type="AlphaFoldDB" id="A0A542ZRP3"/>
<dbReference type="InterPro" id="IPR010432">
    <property type="entry name" value="RDD"/>
</dbReference>
<evidence type="ECO:0000256" key="5">
    <source>
        <dbReference type="ARBA" id="ARBA00023136"/>
    </source>
</evidence>
<keyword evidence="2" id="KW-1003">Cell membrane</keyword>
<organism evidence="10 11">
    <name type="scientific">Propioniferax innocua</name>
    <dbReference type="NCBI Taxonomy" id="1753"/>
    <lineage>
        <taxon>Bacteria</taxon>
        <taxon>Bacillati</taxon>
        <taxon>Actinomycetota</taxon>
        <taxon>Actinomycetes</taxon>
        <taxon>Propionibacteriales</taxon>
        <taxon>Propionibacteriaceae</taxon>
        <taxon>Propioniferax</taxon>
    </lineage>
</organism>
<dbReference type="EMBL" id="VFOR01000001">
    <property type="protein sequence ID" value="TQL63025.1"/>
    <property type="molecule type" value="Genomic_DNA"/>
</dbReference>
<dbReference type="OrthoDB" id="5244233at2"/>
<feature type="domain" description="RDD" evidence="8">
    <location>
        <begin position="91"/>
        <end position="259"/>
    </location>
</feature>
<feature type="transmembrane region" description="Helical" evidence="7">
    <location>
        <begin position="98"/>
        <end position="119"/>
    </location>
</feature>
<evidence type="ECO:0000313" key="10">
    <source>
        <dbReference type="EMBL" id="TQL63025.1"/>
    </source>
</evidence>
<keyword evidence="4 7" id="KW-1133">Transmembrane helix</keyword>
<reference evidence="10 11" key="1">
    <citation type="submission" date="2019-06" db="EMBL/GenBank/DDBJ databases">
        <title>Sequencing the genomes of 1000 actinobacteria strains.</title>
        <authorList>
            <person name="Klenk H.-P."/>
        </authorList>
    </citation>
    <scope>NUCLEOTIDE SEQUENCE [LARGE SCALE GENOMIC DNA]</scope>
    <source>
        <strain evidence="10 11">DSM 8251</strain>
    </source>
</reference>
<evidence type="ECO:0000256" key="2">
    <source>
        <dbReference type="ARBA" id="ARBA00022475"/>
    </source>
</evidence>
<gene>
    <name evidence="10" type="ORF">FB460_0825</name>
</gene>
<keyword evidence="5 7" id="KW-0472">Membrane</keyword>
<dbReference type="PANTHER" id="PTHR36115:SF6">
    <property type="entry name" value="PROLINE-RICH ANTIGEN HOMOLOG"/>
    <property type="match status" value="1"/>
</dbReference>
<keyword evidence="3 7" id="KW-0812">Transmembrane</keyword>
<sequence>MSDDIPVGSPPVPPGRHAAPLGWYPDPSDPSRERYWDGWQWNRSTRPAVGSAGPVGAPPGQPAAYSPGNIGNTGGTSTGTSVPTTADGVPLASWGVRAGAAIIDAVLLWFLGLLVVGSIQRATGADVRLEAAAQRYQAYVFESLSNPEAFDAMHALSIILTRDFYVQIALYLAVGVLFFTIFHAALSATPGKLMLGLRVVPVDRGTQIQGLAWGRSFVRALVYQILARFSVLVWLVLLLDLLWPLWDKRRQSLHDKVAGTQVVNVKQGAQHPQGMMDSTRQTR</sequence>
<feature type="domain" description="DUF2510" evidence="9">
    <location>
        <begin position="22"/>
        <end position="49"/>
    </location>
</feature>
<feature type="region of interest" description="Disordered" evidence="6">
    <location>
        <begin position="1"/>
        <end position="29"/>
    </location>
</feature>
<evidence type="ECO:0000256" key="4">
    <source>
        <dbReference type="ARBA" id="ARBA00022989"/>
    </source>
</evidence>
<accession>A0A542ZRP3</accession>
<dbReference type="InterPro" id="IPR018929">
    <property type="entry name" value="DUF2510"/>
</dbReference>
<keyword evidence="11" id="KW-1185">Reference proteome</keyword>
<dbReference type="PANTHER" id="PTHR36115">
    <property type="entry name" value="PROLINE-RICH ANTIGEN HOMOLOG-RELATED"/>
    <property type="match status" value="1"/>
</dbReference>
<proteinExistence type="predicted"/>
<name>A0A542ZRP3_9ACTN</name>
<dbReference type="Pfam" id="PF10708">
    <property type="entry name" value="DUF2510"/>
    <property type="match status" value="1"/>
</dbReference>
<protein>
    <submittedName>
        <fullName evidence="10">Uncharacterized protein DUF2510</fullName>
    </submittedName>
</protein>
<feature type="transmembrane region" description="Helical" evidence="7">
    <location>
        <begin position="164"/>
        <end position="186"/>
    </location>
</feature>
<evidence type="ECO:0000313" key="11">
    <source>
        <dbReference type="Proteomes" id="UP000316196"/>
    </source>
</evidence>
<dbReference type="Proteomes" id="UP000316196">
    <property type="component" value="Unassembled WGS sequence"/>
</dbReference>
<evidence type="ECO:0000256" key="3">
    <source>
        <dbReference type="ARBA" id="ARBA00022692"/>
    </source>
</evidence>
<dbReference type="GO" id="GO:0005886">
    <property type="term" value="C:plasma membrane"/>
    <property type="evidence" value="ECO:0007669"/>
    <property type="project" value="UniProtKB-SubCell"/>
</dbReference>
<dbReference type="InterPro" id="IPR051791">
    <property type="entry name" value="Pra-immunoreactive"/>
</dbReference>
<feature type="transmembrane region" description="Helical" evidence="7">
    <location>
        <begin position="225"/>
        <end position="246"/>
    </location>
</feature>